<accession>A0A2M6K976</accession>
<comment type="caution">
    <text evidence="3">The sequence shown here is derived from an EMBL/GenBank/DDBJ whole genome shotgun (WGS) entry which is preliminary data.</text>
</comment>
<reference evidence="3 4" key="1">
    <citation type="submission" date="2017-09" db="EMBL/GenBank/DDBJ databases">
        <title>Depth-based differentiation of microbial function through sediment-hosted aquifers and enrichment of novel symbionts in the deep terrestrial subsurface.</title>
        <authorList>
            <person name="Probst A.J."/>
            <person name="Ladd B."/>
            <person name="Jarett J.K."/>
            <person name="Geller-Mcgrath D.E."/>
            <person name="Sieber C.M."/>
            <person name="Emerson J.B."/>
            <person name="Anantharaman K."/>
            <person name="Thomas B.C."/>
            <person name="Malmstrom R."/>
            <person name="Stieglmeier M."/>
            <person name="Klingl A."/>
            <person name="Woyke T."/>
            <person name="Ryan C.M."/>
            <person name="Banfield J.F."/>
        </authorList>
    </citation>
    <scope>NUCLEOTIDE SEQUENCE [LARGE SCALE GENOMIC DNA]</scope>
    <source>
        <strain evidence="3">CG11_big_fil_rev_8_21_14_0_20_39_10</strain>
    </source>
</reference>
<keyword evidence="2" id="KW-1133">Transmembrane helix</keyword>
<evidence type="ECO:0000313" key="3">
    <source>
        <dbReference type="EMBL" id="PIR13466.1"/>
    </source>
</evidence>
<organism evidence="3 4">
    <name type="scientific">Candidatus Falkowbacteria bacterium CG11_big_fil_rev_8_21_14_0_20_39_10</name>
    <dbReference type="NCBI Taxonomy" id="1974570"/>
    <lineage>
        <taxon>Bacteria</taxon>
        <taxon>Candidatus Falkowiibacteriota</taxon>
    </lineage>
</organism>
<proteinExistence type="predicted"/>
<evidence type="ECO:0000256" key="1">
    <source>
        <dbReference type="SAM" id="MobiDB-lite"/>
    </source>
</evidence>
<feature type="compositionally biased region" description="Basic residues" evidence="1">
    <location>
        <begin position="1"/>
        <end position="12"/>
    </location>
</feature>
<gene>
    <name evidence="3" type="ORF">COV49_02030</name>
</gene>
<sequence length="465" mass="50882">MPPKKTVKKPKAQKIAVRKISSPKSKKEVPTPEPVLAVQDGGIESAPVTPLKKDLIPAQEAPTKPRITSLYGLRKEMETPLATPEEPAAPRSISLYKKIAVSFMVLTVILLAAVFYFSFVKLDIVLIPNQERLSDSLSIDIYDQTAPGQETLAKDKVLGAVEQVAMSEAKSYRGSGQEIIGEQVTGKVTIINNYNKNQPLVATTRLLSSDNKLFRIKETINVPAGGSAVAEIYADEPGEKMAIGPAKFTIPGLWAGLQDKIYGQSQESFVYGQQVKNIIQKEDIDEAVKDIKKVLAAKAEKEIGQNYKGYDRVIAKVDDDSVSIKVDGKAGEEKDKFQVAIEAKVNVVAFSGEEIYKLAMNKLSSVVPDNKELAGIGSSDITYELTSQDSGQAQANINAVFSSSMTIKEDAEIIDRQKIVGLTQAQLEDYLDGFKEIAGYEIKFSPAFIDKVPSLVDRIKIEIRR</sequence>
<keyword evidence="2" id="KW-0472">Membrane</keyword>
<evidence type="ECO:0000313" key="4">
    <source>
        <dbReference type="Proteomes" id="UP000230869"/>
    </source>
</evidence>
<dbReference type="EMBL" id="PCWW01000034">
    <property type="protein sequence ID" value="PIR13466.1"/>
    <property type="molecule type" value="Genomic_DNA"/>
</dbReference>
<feature type="transmembrane region" description="Helical" evidence="2">
    <location>
        <begin position="99"/>
        <end position="119"/>
    </location>
</feature>
<protein>
    <recommendedName>
        <fullName evidence="5">Baseplate protein J-like domain-containing protein</fullName>
    </recommendedName>
</protein>
<evidence type="ECO:0008006" key="5">
    <source>
        <dbReference type="Google" id="ProtNLM"/>
    </source>
</evidence>
<keyword evidence="2" id="KW-0812">Transmembrane</keyword>
<dbReference type="Proteomes" id="UP000230869">
    <property type="component" value="Unassembled WGS sequence"/>
</dbReference>
<name>A0A2M6K976_9BACT</name>
<feature type="region of interest" description="Disordered" evidence="1">
    <location>
        <begin position="1"/>
        <end position="34"/>
    </location>
</feature>
<evidence type="ECO:0000256" key="2">
    <source>
        <dbReference type="SAM" id="Phobius"/>
    </source>
</evidence>
<dbReference type="AlphaFoldDB" id="A0A2M6K976"/>